<dbReference type="AlphaFoldDB" id="A0A1U7ZLE4"/>
<evidence type="ECO:0000256" key="1">
    <source>
        <dbReference type="ARBA" id="ARBA00008206"/>
    </source>
</evidence>
<evidence type="ECO:0000313" key="5">
    <source>
        <dbReference type="RefSeq" id="XP_010249258.1"/>
    </source>
</evidence>
<evidence type="ECO:0000256" key="2">
    <source>
        <dbReference type="ARBA" id="ARBA00023239"/>
    </source>
</evidence>
<dbReference type="InterPro" id="IPR010404">
    <property type="entry name" value="CpcT/CpeT"/>
</dbReference>
<dbReference type="OrthoDB" id="1891035at2759"/>
<keyword evidence="2 5" id="KW-0456">Lyase</keyword>
<dbReference type="Pfam" id="PF06206">
    <property type="entry name" value="CpeT"/>
    <property type="match status" value="1"/>
</dbReference>
<dbReference type="RefSeq" id="XP_010249258.1">
    <property type="nucleotide sequence ID" value="XM_010250956.2"/>
</dbReference>
<dbReference type="GO" id="GO:0016829">
    <property type="term" value="F:lyase activity"/>
    <property type="evidence" value="ECO:0007669"/>
    <property type="project" value="UniProtKB-KW"/>
</dbReference>
<evidence type="ECO:0000313" key="4">
    <source>
        <dbReference type="Proteomes" id="UP000189703"/>
    </source>
</evidence>
<dbReference type="PANTHER" id="PTHR35137:SF1">
    <property type="entry name" value="CHROMOPHORE LYASE CRL, CHLOROPLASTIC"/>
    <property type="match status" value="1"/>
</dbReference>
<dbReference type="CDD" id="cd16338">
    <property type="entry name" value="CpcT"/>
    <property type="match status" value="1"/>
</dbReference>
<reference evidence="5" key="1">
    <citation type="submission" date="2025-08" db="UniProtKB">
        <authorList>
            <consortium name="RefSeq"/>
        </authorList>
    </citation>
    <scope>IDENTIFICATION</scope>
</reference>
<dbReference type="PANTHER" id="PTHR35137">
    <property type="entry name" value="CHROMOPHORE LYASE CRL, CHLOROPLASTIC"/>
    <property type="match status" value="1"/>
</dbReference>
<keyword evidence="3" id="KW-1133">Transmembrane helix</keyword>
<gene>
    <name evidence="5" type="primary">LOC104591876</name>
</gene>
<dbReference type="InterPro" id="IPR038672">
    <property type="entry name" value="CpcT/CpeT_sf"/>
</dbReference>
<dbReference type="GeneID" id="104591876"/>
<keyword evidence="3" id="KW-0472">Membrane</keyword>
<name>A0A1U7ZLE4_NELNU</name>
<dbReference type="Proteomes" id="UP000189703">
    <property type="component" value="Unplaced"/>
</dbReference>
<sequence length="248" mass="28209">MTMGTDSDSNGWSRARGLVIKTLVLIGGAFLLKRLTKSTTRWDHARIVAESLSGEKFSREQASRDPDNYFNLRMLTCPAAEIVDSSRVLYFEQAFWRTPQKPFRQLSSYAIRDAEEYKNFCDRPKDQRPLPEEVIGDIGEHLTTIHLKRCERGKRCLYEGTTPPGGFPNSWNDATNCTSELAVLKNNEVHTWDRGYDDDGNQAWGVKEGPYEFKPAPSSSFNEMFSPLNFPPPLSTEKRIDGSFVLQD</sequence>
<protein>
    <submittedName>
        <fullName evidence="5">Chromophore lyase CRL, chloroplastic isoform X2</fullName>
    </submittedName>
</protein>
<proteinExistence type="inferred from homology"/>
<accession>A0A1U7ZLE4</accession>
<keyword evidence="3" id="KW-0812">Transmembrane</keyword>
<keyword evidence="4" id="KW-1185">Reference proteome</keyword>
<feature type="transmembrane region" description="Helical" evidence="3">
    <location>
        <begin position="12"/>
        <end position="32"/>
    </location>
</feature>
<evidence type="ECO:0000256" key="3">
    <source>
        <dbReference type="SAM" id="Phobius"/>
    </source>
</evidence>
<comment type="similarity">
    <text evidence="1">Belongs to the CpcT/CpeT biliprotein lyase family.</text>
</comment>
<organism evidence="4 5">
    <name type="scientific">Nelumbo nucifera</name>
    <name type="common">Sacred lotus</name>
    <dbReference type="NCBI Taxonomy" id="4432"/>
    <lineage>
        <taxon>Eukaryota</taxon>
        <taxon>Viridiplantae</taxon>
        <taxon>Streptophyta</taxon>
        <taxon>Embryophyta</taxon>
        <taxon>Tracheophyta</taxon>
        <taxon>Spermatophyta</taxon>
        <taxon>Magnoliopsida</taxon>
        <taxon>Proteales</taxon>
        <taxon>Nelumbonaceae</taxon>
        <taxon>Nelumbo</taxon>
    </lineage>
</organism>
<dbReference type="Gene3D" id="2.40.128.590">
    <property type="entry name" value="CpcT/CpeT domain"/>
    <property type="match status" value="1"/>
</dbReference>